<evidence type="ECO:0000313" key="6">
    <source>
        <dbReference type="EMBL" id="CAB4826871.1"/>
    </source>
</evidence>
<feature type="transmembrane region" description="Helical" evidence="5">
    <location>
        <begin position="97"/>
        <end position="116"/>
    </location>
</feature>
<keyword evidence="3 5" id="KW-1133">Transmembrane helix</keyword>
<reference evidence="6" key="1">
    <citation type="submission" date="2020-05" db="EMBL/GenBank/DDBJ databases">
        <authorList>
            <person name="Chiriac C."/>
            <person name="Salcher M."/>
            <person name="Ghai R."/>
            <person name="Kavagutti S V."/>
        </authorList>
    </citation>
    <scope>NUCLEOTIDE SEQUENCE</scope>
</reference>
<protein>
    <submittedName>
        <fullName evidence="6">Unannotated protein</fullName>
    </submittedName>
</protein>
<proteinExistence type="predicted"/>
<gene>
    <name evidence="6" type="ORF">UFOPK3204_00560</name>
</gene>
<feature type="transmembrane region" description="Helical" evidence="5">
    <location>
        <begin position="41"/>
        <end position="60"/>
    </location>
</feature>
<dbReference type="Pfam" id="PF01925">
    <property type="entry name" value="TauE"/>
    <property type="match status" value="1"/>
</dbReference>
<comment type="subcellular location">
    <subcellularLocation>
        <location evidence="1">Membrane</location>
        <topology evidence="1">Multi-pass membrane protein</topology>
    </subcellularLocation>
</comment>
<dbReference type="PANTHER" id="PTHR43701">
    <property type="entry name" value="MEMBRANE TRANSPORTER PROTEIN MJ0441-RELATED"/>
    <property type="match status" value="1"/>
</dbReference>
<evidence type="ECO:0000256" key="2">
    <source>
        <dbReference type="ARBA" id="ARBA00022692"/>
    </source>
</evidence>
<dbReference type="AlphaFoldDB" id="A0A6J7A254"/>
<evidence type="ECO:0000256" key="1">
    <source>
        <dbReference type="ARBA" id="ARBA00004141"/>
    </source>
</evidence>
<dbReference type="InterPro" id="IPR002781">
    <property type="entry name" value="TM_pro_TauE-like"/>
</dbReference>
<feature type="transmembrane region" description="Helical" evidence="5">
    <location>
        <begin position="242"/>
        <end position="264"/>
    </location>
</feature>
<evidence type="ECO:0000256" key="4">
    <source>
        <dbReference type="ARBA" id="ARBA00023136"/>
    </source>
</evidence>
<sequence length="318" mass="32538">MLALAGALAIFIGLAVGILGGGGSILTTPLLVYVMGFDTKDAIAASLFVVAVTSAFGLIGHARGHRVRWRTGLIFGGAGMVGAFIGGQIGVHLPSALLMAAFAVMMGVTAIAMIRVRKKIKAKDHTGLPLFRILLDGAVVGFVTGLVGAGGGFLVVPALAILGGMPMPMAVGTSLLVVMMKSVAGFLGYAVKFGDGGLVSWNPAIHINWLVTLVITAGAVAGALVGSSFVGRVHPDRLRKAFGWFVLAMAFFILAQQLGAGVLSFASVSVVNRLEVLAGGVLVVALIVVLVRWPLKQPLADFDDPGAVSDLSGKSDRG</sequence>
<dbReference type="EMBL" id="CAFABK010000017">
    <property type="protein sequence ID" value="CAB4826871.1"/>
    <property type="molecule type" value="Genomic_DNA"/>
</dbReference>
<feature type="transmembrane region" description="Helical" evidence="5">
    <location>
        <begin position="209"/>
        <end position="230"/>
    </location>
</feature>
<keyword evidence="4 5" id="KW-0472">Membrane</keyword>
<name>A0A6J7A254_9ZZZZ</name>
<dbReference type="InterPro" id="IPR051598">
    <property type="entry name" value="TSUP/Inactive_protease-like"/>
</dbReference>
<dbReference type="PANTHER" id="PTHR43701:SF2">
    <property type="entry name" value="MEMBRANE TRANSPORTER PROTEIN YJNA-RELATED"/>
    <property type="match status" value="1"/>
</dbReference>
<feature type="transmembrane region" description="Helical" evidence="5">
    <location>
        <begin position="169"/>
        <end position="189"/>
    </location>
</feature>
<evidence type="ECO:0000256" key="3">
    <source>
        <dbReference type="ARBA" id="ARBA00022989"/>
    </source>
</evidence>
<feature type="transmembrane region" description="Helical" evidence="5">
    <location>
        <begin position="72"/>
        <end position="91"/>
    </location>
</feature>
<feature type="transmembrane region" description="Helical" evidence="5">
    <location>
        <begin position="137"/>
        <end position="163"/>
    </location>
</feature>
<organism evidence="6">
    <name type="scientific">freshwater metagenome</name>
    <dbReference type="NCBI Taxonomy" id="449393"/>
    <lineage>
        <taxon>unclassified sequences</taxon>
        <taxon>metagenomes</taxon>
        <taxon>ecological metagenomes</taxon>
    </lineage>
</organism>
<keyword evidence="2 5" id="KW-0812">Transmembrane</keyword>
<feature type="transmembrane region" description="Helical" evidence="5">
    <location>
        <begin position="276"/>
        <end position="295"/>
    </location>
</feature>
<dbReference type="GO" id="GO:0016020">
    <property type="term" value="C:membrane"/>
    <property type="evidence" value="ECO:0007669"/>
    <property type="project" value="UniProtKB-SubCell"/>
</dbReference>
<evidence type="ECO:0000256" key="5">
    <source>
        <dbReference type="SAM" id="Phobius"/>
    </source>
</evidence>
<accession>A0A6J7A254</accession>